<evidence type="ECO:0000259" key="7">
    <source>
        <dbReference type="Pfam" id="PF08511"/>
    </source>
</evidence>
<comment type="function">
    <text evidence="6">Membrane-associated protein that warps the membrane surface to access and bind aromatic isoprenes with high specificity, including ubiquinone (CoQ) isoprene intermediates and presents them directly to COQ7, therefore facilitating the COQ7-mediated hydroxylase step. Participates in the biosynthesis of coenzyme Q, also named ubiquinone, an essential lipid-soluble electron transporter for aerobic cellular respiration.</text>
</comment>
<reference evidence="8 9" key="1">
    <citation type="submission" date="2012-11" db="EMBL/GenBank/DDBJ databases">
        <title>Whole genome sequence of Acidisphaera rubrifaciens HS-AP3.</title>
        <authorList>
            <person name="Azuma Y."/>
            <person name="Higashiura N."/>
            <person name="Hirakawa H."/>
            <person name="Matsushita K."/>
        </authorList>
    </citation>
    <scope>NUCLEOTIDE SEQUENCE [LARGE SCALE GENOMIC DNA]</scope>
    <source>
        <strain evidence="8 9">HS-AP3</strain>
    </source>
</reference>
<dbReference type="Gene3D" id="1.10.357.10">
    <property type="entry name" value="Tetracycline Repressor, domain 2"/>
    <property type="match status" value="1"/>
</dbReference>
<sequence length="208" mass="22677">MNGPDEARSQALEAMRDRAIEQVLPAVATFGWTTRALAAVGWSDAEARSCFPGGAVEMIEAFCARADRRMEAAAPGLPAELRTGERLRALVAARLADHRTHRPAARRAFAVLGLPANRGAAARTLFATADAAWGAVGDRSTDMNWYTKRATLAGIYGATLLVWLGTDDPDDERALAFFDRRVATTARLGRLRRRIQTGLSLERWTRPS</sequence>
<accession>A0A0D6P655</accession>
<comment type="caution">
    <text evidence="8">The sequence shown here is derived from an EMBL/GenBank/DDBJ whole genome shotgun (WGS) entry which is preliminary data.</text>
</comment>
<evidence type="ECO:0000313" key="9">
    <source>
        <dbReference type="Proteomes" id="UP000032680"/>
    </source>
</evidence>
<dbReference type="Pfam" id="PF08511">
    <property type="entry name" value="COQ9"/>
    <property type="match status" value="1"/>
</dbReference>
<dbReference type="AlphaFoldDB" id="A0A0D6P655"/>
<organism evidence="8 9">
    <name type="scientific">Acidisphaera rubrifaciens HS-AP3</name>
    <dbReference type="NCBI Taxonomy" id="1231350"/>
    <lineage>
        <taxon>Bacteria</taxon>
        <taxon>Pseudomonadati</taxon>
        <taxon>Pseudomonadota</taxon>
        <taxon>Alphaproteobacteria</taxon>
        <taxon>Acetobacterales</taxon>
        <taxon>Acetobacteraceae</taxon>
        <taxon>Acidisphaera</taxon>
    </lineage>
</organism>
<keyword evidence="3" id="KW-0831">Ubiquinone biosynthesis</keyword>
<comment type="pathway">
    <text evidence="1">Cofactor biosynthesis; ubiquinone biosynthesis.</text>
</comment>
<evidence type="ECO:0000256" key="2">
    <source>
        <dbReference type="ARBA" id="ARBA00010766"/>
    </source>
</evidence>
<protein>
    <recommendedName>
        <fullName evidence="7">COQ9 C-terminal domain-containing protein</fullName>
    </recommendedName>
</protein>
<feature type="domain" description="COQ9 C-terminal" evidence="7">
    <location>
        <begin position="121"/>
        <end position="188"/>
    </location>
</feature>
<dbReference type="EMBL" id="BANB01000143">
    <property type="protein sequence ID" value="GAN76678.1"/>
    <property type="molecule type" value="Genomic_DNA"/>
</dbReference>
<evidence type="ECO:0000256" key="6">
    <source>
        <dbReference type="ARBA" id="ARBA00058104"/>
    </source>
</evidence>
<comment type="similarity">
    <text evidence="2">Belongs to the COQ9 family.</text>
</comment>
<proteinExistence type="inferred from homology"/>
<dbReference type="PANTHER" id="PTHR21427:SF19">
    <property type="entry name" value="UBIQUINONE BIOSYNTHESIS PROTEIN COQ9, MITOCHONDRIAL"/>
    <property type="match status" value="1"/>
</dbReference>
<dbReference type="Proteomes" id="UP000032680">
    <property type="component" value="Unassembled WGS sequence"/>
</dbReference>
<evidence type="ECO:0000313" key="8">
    <source>
        <dbReference type="EMBL" id="GAN76678.1"/>
    </source>
</evidence>
<evidence type="ECO:0000256" key="3">
    <source>
        <dbReference type="ARBA" id="ARBA00022688"/>
    </source>
</evidence>
<dbReference type="RefSeq" id="WP_048860543.1">
    <property type="nucleotide sequence ID" value="NZ_BANB01000143.1"/>
</dbReference>
<evidence type="ECO:0000256" key="5">
    <source>
        <dbReference type="ARBA" id="ARBA00023121"/>
    </source>
</evidence>
<dbReference type="PANTHER" id="PTHR21427">
    <property type="entry name" value="UBIQUINONE BIOSYNTHESIS PROTEIN COQ9, MITOCHONDRIAL"/>
    <property type="match status" value="1"/>
</dbReference>
<name>A0A0D6P655_9PROT</name>
<dbReference type="GO" id="GO:0006744">
    <property type="term" value="P:ubiquinone biosynthetic process"/>
    <property type="evidence" value="ECO:0007669"/>
    <property type="project" value="UniProtKB-KW"/>
</dbReference>
<gene>
    <name evidence="8" type="ORF">Asru_0143_02</name>
</gene>
<dbReference type="NCBIfam" id="TIGR02396">
    <property type="entry name" value="diverge_rpsU"/>
    <property type="match status" value="1"/>
</dbReference>
<dbReference type="OrthoDB" id="7201143at2"/>
<evidence type="ECO:0000256" key="4">
    <source>
        <dbReference type="ARBA" id="ARBA00022946"/>
    </source>
</evidence>
<keyword evidence="4" id="KW-0809">Transit peptide</keyword>
<dbReference type="InterPro" id="IPR013718">
    <property type="entry name" value="COQ9_C"/>
</dbReference>
<dbReference type="InterPro" id="IPR012762">
    <property type="entry name" value="Ubiq_biosynth_COQ9"/>
</dbReference>
<evidence type="ECO:0000256" key="1">
    <source>
        <dbReference type="ARBA" id="ARBA00004749"/>
    </source>
</evidence>
<keyword evidence="5" id="KW-0446">Lipid-binding</keyword>
<keyword evidence="9" id="KW-1185">Reference proteome</keyword>
<dbReference type="GO" id="GO:0008289">
    <property type="term" value="F:lipid binding"/>
    <property type="evidence" value="ECO:0007669"/>
    <property type="project" value="UniProtKB-KW"/>
</dbReference>